<dbReference type="InterPro" id="IPR011761">
    <property type="entry name" value="ATP-grasp"/>
</dbReference>
<evidence type="ECO:0000313" key="3">
    <source>
        <dbReference type="EMBL" id="TDP92816.1"/>
    </source>
</evidence>
<dbReference type="InterPro" id="IPR013651">
    <property type="entry name" value="ATP-grasp_RimK-type"/>
</dbReference>
<dbReference type="GO" id="GO:0009432">
    <property type="term" value="P:SOS response"/>
    <property type="evidence" value="ECO:0007669"/>
    <property type="project" value="TreeGrafter"/>
</dbReference>
<evidence type="ECO:0000256" key="1">
    <source>
        <dbReference type="PROSITE-ProRule" id="PRU00409"/>
    </source>
</evidence>
<dbReference type="Gene3D" id="3.30.470.20">
    <property type="entry name" value="ATP-grasp fold, B domain"/>
    <property type="match status" value="1"/>
</dbReference>
<dbReference type="GO" id="GO:0005524">
    <property type="term" value="F:ATP binding"/>
    <property type="evidence" value="ECO:0007669"/>
    <property type="project" value="UniProtKB-UniRule"/>
</dbReference>
<sequence>MRNLWWIIPDRGTAQRRAASEKKLWGHYRAAAARCGLSFELEDPGSIVVDAIGGPTPQVFVDGQAVTPADTIFVTALYTLPHQLGDAFRTMSAFTLLRHLGFYLPTPPELSWIATDKLTTALYLADCPIPPIPTFRFGTGRHESVVGAASLAELPYPVIVKPSGWLGGMGVFKAEDERQVREVASLAAAADCDLVCQPFLGAGTVDYRLYFVDGRVHTTMRRSPAPGEVAANIGRGGTAEFVELPPELEKVVGYLAEKFPIPYFCADFLFDGTDFHLSEVELDGSYGPNAAGEDTGVAEARFTAYARHHDRLFLS</sequence>
<dbReference type="Pfam" id="PF08443">
    <property type="entry name" value="RimK"/>
    <property type="match status" value="1"/>
</dbReference>
<gene>
    <name evidence="3" type="ORF">EV186_10731</name>
</gene>
<evidence type="ECO:0000259" key="2">
    <source>
        <dbReference type="PROSITE" id="PS50975"/>
    </source>
</evidence>
<dbReference type="PROSITE" id="PS00866">
    <property type="entry name" value="CPSASE_1"/>
    <property type="match status" value="1"/>
</dbReference>
<dbReference type="OrthoDB" id="3668575at2"/>
<dbReference type="GO" id="GO:0018169">
    <property type="term" value="F:ribosomal S6-glutamic acid ligase activity"/>
    <property type="evidence" value="ECO:0007669"/>
    <property type="project" value="TreeGrafter"/>
</dbReference>
<dbReference type="GO" id="GO:0005737">
    <property type="term" value="C:cytoplasm"/>
    <property type="evidence" value="ECO:0007669"/>
    <property type="project" value="TreeGrafter"/>
</dbReference>
<reference evidence="3 4" key="1">
    <citation type="submission" date="2019-03" db="EMBL/GenBank/DDBJ databases">
        <title>Genomic Encyclopedia of Type Strains, Phase IV (KMG-IV): sequencing the most valuable type-strain genomes for metagenomic binning, comparative biology and taxonomic classification.</title>
        <authorList>
            <person name="Goeker M."/>
        </authorList>
    </citation>
    <scope>NUCLEOTIDE SEQUENCE [LARGE SCALE GENOMIC DNA]</scope>
    <source>
        <strain evidence="3 4">DSM 45361</strain>
    </source>
</reference>
<keyword evidence="1" id="KW-0547">Nucleotide-binding</keyword>
<organism evidence="3 4">
    <name type="scientific">Labedaea rhizosphaerae</name>
    <dbReference type="NCBI Taxonomy" id="598644"/>
    <lineage>
        <taxon>Bacteria</taxon>
        <taxon>Bacillati</taxon>
        <taxon>Actinomycetota</taxon>
        <taxon>Actinomycetes</taxon>
        <taxon>Pseudonocardiales</taxon>
        <taxon>Pseudonocardiaceae</taxon>
        <taxon>Labedaea</taxon>
    </lineage>
</organism>
<evidence type="ECO:0000313" key="4">
    <source>
        <dbReference type="Proteomes" id="UP000295444"/>
    </source>
</evidence>
<proteinExistence type="predicted"/>
<dbReference type="PANTHER" id="PTHR21621:SF0">
    <property type="entry name" value="BETA-CITRYLGLUTAMATE SYNTHASE B-RELATED"/>
    <property type="match status" value="1"/>
</dbReference>
<accession>A0A4R6S2E2</accession>
<dbReference type="PANTHER" id="PTHR21621">
    <property type="entry name" value="RIBOSOMAL PROTEIN S6 MODIFICATION PROTEIN"/>
    <property type="match status" value="1"/>
</dbReference>
<protein>
    <submittedName>
        <fullName evidence="3">RimK-like ATP-grasp domain-containing protein</fullName>
    </submittedName>
</protein>
<dbReference type="GO" id="GO:0046872">
    <property type="term" value="F:metal ion binding"/>
    <property type="evidence" value="ECO:0007669"/>
    <property type="project" value="InterPro"/>
</dbReference>
<dbReference type="AlphaFoldDB" id="A0A4R6S2E2"/>
<dbReference type="RefSeq" id="WP_133853171.1">
    <property type="nucleotide sequence ID" value="NZ_SNXZ01000007.1"/>
</dbReference>
<dbReference type="SUPFAM" id="SSF56059">
    <property type="entry name" value="Glutathione synthetase ATP-binding domain-like"/>
    <property type="match status" value="1"/>
</dbReference>
<dbReference type="InterPro" id="IPR013815">
    <property type="entry name" value="ATP_grasp_subdomain_1"/>
</dbReference>
<comment type="caution">
    <text evidence="3">The sequence shown here is derived from an EMBL/GenBank/DDBJ whole genome shotgun (WGS) entry which is preliminary data.</text>
</comment>
<name>A0A4R6S2E2_LABRH</name>
<dbReference type="Gene3D" id="3.30.1490.20">
    <property type="entry name" value="ATP-grasp fold, A domain"/>
    <property type="match status" value="1"/>
</dbReference>
<dbReference type="InterPro" id="IPR005479">
    <property type="entry name" value="CPAse_ATP-bd"/>
</dbReference>
<dbReference type="EMBL" id="SNXZ01000007">
    <property type="protein sequence ID" value="TDP92816.1"/>
    <property type="molecule type" value="Genomic_DNA"/>
</dbReference>
<keyword evidence="4" id="KW-1185">Reference proteome</keyword>
<dbReference type="PROSITE" id="PS50975">
    <property type="entry name" value="ATP_GRASP"/>
    <property type="match status" value="1"/>
</dbReference>
<dbReference type="Proteomes" id="UP000295444">
    <property type="component" value="Unassembled WGS sequence"/>
</dbReference>
<feature type="domain" description="ATP-grasp" evidence="2">
    <location>
        <begin position="121"/>
        <end position="306"/>
    </location>
</feature>
<keyword evidence="1" id="KW-0067">ATP-binding</keyword>